<dbReference type="Proteomes" id="UP000199664">
    <property type="component" value="Unassembled WGS sequence"/>
</dbReference>
<dbReference type="EMBL" id="FOAN01000010">
    <property type="protein sequence ID" value="SEM37252.1"/>
    <property type="molecule type" value="Genomic_DNA"/>
</dbReference>
<gene>
    <name evidence="1" type="ORF">SAMN04515666_110173</name>
</gene>
<evidence type="ECO:0000313" key="1">
    <source>
        <dbReference type="EMBL" id="SEM37252.1"/>
    </source>
</evidence>
<reference evidence="2" key="1">
    <citation type="submission" date="2016-10" db="EMBL/GenBank/DDBJ databases">
        <authorList>
            <person name="Varghese N."/>
            <person name="Submissions S."/>
        </authorList>
    </citation>
    <scope>NUCLEOTIDE SEQUENCE [LARGE SCALE GENOMIC DNA]</scope>
    <source>
        <strain evidence="2">LMG 26383,CCUG 61248,R- 45681</strain>
    </source>
</reference>
<name>A0A1H7XTI7_9HYPH</name>
<evidence type="ECO:0000313" key="2">
    <source>
        <dbReference type="Proteomes" id="UP000199664"/>
    </source>
</evidence>
<dbReference type="AlphaFoldDB" id="A0A1H7XTI7"/>
<protein>
    <submittedName>
        <fullName evidence="1">Uncharacterized protein</fullName>
    </submittedName>
</protein>
<keyword evidence="2" id="KW-1185">Reference proteome</keyword>
<organism evidence="1 2">
    <name type="scientific">Bosea lupini</name>
    <dbReference type="NCBI Taxonomy" id="1036779"/>
    <lineage>
        <taxon>Bacteria</taxon>
        <taxon>Pseudomonadati</taxon>
        <taxon>Pseudomonadota</taxon>
        <taxon>Alphaproteobacteria</taxon>
        <taxon>Hyphomicrobiales</taxon>
        <taxon>Boseaceae</taxon>
        <taxon>Bosea</taxon>
    </lineage>
</organism>
<dbReference type="STRING" id="1036779.SAMN04515666_110173"/>
<sequence length="52" mass="5842">MLVSTELKSPETRYVADAIATTLTPKSAPDWKPEPCGLSRQELRRIVRKMLG</sequence>
<accession>A0A1H7XTI7</accession>
<proteinExistence type="predicted"/>